<keyword evidence="2" id="KW-1133">Transmembrane helix</keyword>
<dbReference type="AlphaFoldDB" id="A0A2S8J860"/>
<evidence type="ECO:0000256" key="2">
    <source>
        <dbReference type="SAM" id="Phobius"/>
    </source>
</evidence>
<name>A0A2S8J860_RHOOP</name>
<evidence type="ECO:0000313" key="4">
    <source>
        <dbReference type="EMBL" id="PQP23195.1"/>
    </source>
</evidence>
<keyword evidence="2" id="KW-0812">Transmembrane</keyword>
<feature type="compositionally biased region" description="Low complexity" evidence="1">
    <location>
        <begin position="188"/>
        <end position="238"/>
    </location>
</feature>
<feature type="compositionally biased region" description="Low complexity" evidence="1">
    <location>
        <begin position="110"/>
        <end position="135"/>
    </location>
</feature>
<comment type="caution">
    <text evidence="4">The sequence shown here is derived from an EMBL/GenBank/DDBJ whole genome shotgun (WGS) entry which is preliminary data.</text>
</comment>
<proteinExistence type="predicted"/>
<dbReference type="Pfam" id="PF12089">
    <property type="entry name" value="DUF3566"/>
    <property type="match status" value="1"/>
</dbReference>
<feature type="compositionally biased region" description="Low complexity" evidence="1">
    <location>
        <begin position="39"/>
        <end position="53"/>
    </location>
</feature>
<evidence type="ECO:0000313" key="5">
    <source>
        <dbReference type="Proteomes" id="UP000239290"/>
    </source>
</evidence>
<dbReference type="Proteomes" id="UP000239290">
    <property type="component" value="Unassembled WGS sequence"/>
</dbReference>
<evidence type="ECO:0000259" key="3">
    <source>
        <dbReference type="Pfam" id="PF12089"/>
    </source>
</evidence>
<feature type="compositionally biased region" description="Polar residues" evidence="1">
    <location>
        <begin position="1"/>
        <end position="38"/>
    </location>
</feature>
<dbReference type="RefSeq" id="WP_105416948.1">
    <property type="nucleotide sequence ID" value="NZ_PUIO01000023.1"/>
</dbReference>
<feature type="transmembrane region" description="Helical" evidence="2">
    <location>
        <begin position="372"/>
        <end position="395"/>
    </location>
</feature>
<feature type="region of interest" description="Disordered" evidence="1">
    <location>
        <begin position="1"/>
        <end position="276"/>
    </location>
</feature>
<dbReference type="InterPro" id="IPR021949">
    <property type="entry name" value="DUF3566_TM"/>
</dbReference>
<accession>A0A2S8J860</accession>
<evidence type="ECO:0000256" key="1">
    <source>
        <dbReference type="SAM" id="MobiDB-lite"/>
    </source>
</evidence>
<keyword evidence="2" id="KW-0472">Membrane</keyword>
<dbReference type="EMBL" id="PUIO01000023">
    <property type="protein sequence ID" value="PQP23195.1"/>
    <property type="molecule type" value="Genomic_DNA"/>
</dbReference>
<feature type="compositionally biased region" description="Polar residues" evidence="1">
    <location>
        <begin position="84"/>
        <end position="100"/>
    </location>
</feature>
<reference evidence="5" key="1">
    <citation type="submission" date="2018-02" db="EMBL/GenBank/DDBJ databases">
        <title>Draft genome sequencing of Rhodococcus opacus KU647198.</title>
        <authorList>
            <person name="Zheng B.-X."/>
        </authorList>
    </citation>
    <scope>NUCLEOTIDE SEQUENCE [LARGE SCALE GENOMIC DNA]</scope>
    <source>
        <strain evidence="5">04-OD7</strain>
    </source>
</reference>
<protein>
    <recommendedName>
        <fullName evidence="3">DUF3566 domain-containing protein</fullName>
    </recommendedName>
</protein>
<feature type="domain" description="DUF3566" evidence="3">
    <location>
        <begin position="355"/>
        <end position="468"/>
    </location>
</feature>
<gene>
    <name evidence="4" type="ORF">C5613_20040</name>
</gene>
<organism evidence="4 5">
    <name type="scientific">Rhodococcus opacus</name>
    <name type="common">Nocardia opaca</name>
    <dbReference type="NCBI Taxonomy" id="37919"/>
    <lineage>
        <taxon>Bacteria</taxon>
        <taxon>Bacillati</taxon>
        <taxon>Actinomycetota</taxon>
        <taxon>Actinomycetes</taxon>
        <taxon>Mycobacteriales</taxon>
        <taxon>Nocardiaceae</taxon>
        <taxon>Rhodococcus</taxon>
    </lineage>
</organism>
<sequence length="470" mass="47805">MSTPNQPGSDRQNPGSANQAKTEQQASRTPENGSARPNPQQGSAPQGPQASAGRGPAQAGPATRPGGAPDARPDRQAPVDPARSPSTPQHQGPRTQTPQGRSVPPQQGHAPNQQAPGHQGPPQQAPGNRAPAGGAPTEGAQSIRGNQAPPWQRGMQREPQTNLKRPVQGGAGAKQAPRPEGQPNASNGAGTAAAAGAAAPKAPGGQDVQKTQTAPTQKTQQPQAQGQRPQGAQNAGAPTQAVPIQKAPAQNPSAPAKGQPAPKQGSDRTPSSTAATAAVGAVSGAAAAGAVTQREAAKAKASAIDGPTRHINRDVLPKDMPDLSEAKHPLPGAAATGQQPKIAVAPQRVEEGEALRATVQVRKIDPWSTLKISSVISVSLFFVWMVAVGLLYIVLDGMGVWDRLNNAFTDIVAESSSDGLVTAGQVFGYAAVIGLANMVLFTALATIGAFIYNLCSDLVGGVEVTLADRD</sequence>
<feature type="transmembrane region" description="Helical" evidence="2">
    <location>
        <begin position="426"/>
        <end position="452"/>
    </location>
</feature>